<keyword evidence="1" id="KW-1133">Transmembrane helix</keyword>
<evidence type="ECO:0000256" key="2">
    <source>
        <dbReference type="SAM" id="SignalP"/>
    </source>
</evidence>
<gene>
    <name evidence="3" type="ORF">FPAR1323_LOCUS5704</name>
</gene>
<feature type="chain" id="PRO_5030689212" evidence="2">
    <location>
        <begin position="17"/>
        <end position="108"/>
    </location>
</feature>
<proteinExistence type="predicted"/>
<protein>
    <submittedName>
        <fullName evidence="3">Uncharacterized protein</fullName>
    </submittedName>
</protein>
<evidence type="ECO:0000256" key="1">
    <source>
        <dbReference type="SAM" id="Phobius"/>
    </source>
</evidence>
<keyword evidence="1" id="KW-0812">Transmembrane</keyword>
<feature type="signal peptide" evidence="2">
    <location>
        <begin position="1"/>
        <end position="16"/>
    </location>
</feature>
<sequence length="108" mass="11294">MRVIFAFLSMLCVASAFTPVTRSRAMVARAQAPAKALPVARIARESTAMTMTVDDVEETSRPLLLAGVFIPVALAGAGQDAITGAGVVAVISAVWIFAFIKLLQKAGM</sequence>
<name>A0A7S2BQQ2_9STRA</name>
<evidence type="ECO:0000313" key="3">
    <source>
        <dbReference type="EMBL" id="CAD9404032.1"/>
    </source>
</evidence>
<dbReference type="EMBL" id="HBGT01010472">
    <property type="protein sequence ID" value="CAD9404032.1"/>
    <property type="molecule type" value="Transcribed_RNA"/>
</dbReference>
<dbReference type="AlphaFoldDB" id="A0A7S2BQQ2"/>
<keyword evidence="1" id="KW-0472">Membrane</keyword>
<accession>A0A7S2BQQ2</accession>
<reference evidence="3" key="1">
    <citation type="submission" date="2021-01" db="EMBL/GenBank/DDBJ databases">
        <authorList>
            <person name="Corre E."/>
            <person name="Pelletier E."/>
            <person name="Niang G."/>
            <person name="Scheremetjew M."/>
            <person name="Finn R."/>
            <person name="Kale V."/>
            <person name="Holt S."/>
            <person name="Cochrane G."/>
            <person name="Meng A."/>
            <person name="Brown T."/>
            <person name="Cohen L."/>
        </authorList>
    </citation>
    <scope>NUCLEOTIDE SEQUENCE</scope>
    <source>
        <strain evidence="3">RCC1693</strain>
    </source>
</reference>
<organism evidence="3">
    <name type="scientific">Florenciella parvula</name>
    <dbReference type="NCBI Taxonomy" id="236787"/>
    <lineage>
        <taxon>Eukaryota</taxon>
        <taxon>Sar</taxon>
        <taxon>Stramenopiles</taxon>
        <taxon>Ochrophyta</taxon>
        <taxon>Dictyochophyceae</taxon>
        <taxon>Florenciellales</taxon>
        <taxon>Florenciella</taxon>
    </lineage>
</organism>
<keyword evidence="2" id="KW-0732">Signal</keyword>
<feature type="transmembrane region" description="Helical" evidence="1">
    <location>
        <begin position="81"/>
        <end position="103"/>
    </location>
</feature>